<protein>
    <submittedName>
        <fullName evidence="2">Uncharacterized protein</fullName>
    </submittedName>
</protein>
<keyword evidence="3" id="KW-1185">Reference proteome</keyword>
<reference evidence="2" key="1">
    <citation type="submission" date="2023-03" db="EMBL/GenBank/DDBJ databases">
        <title>Emydomyces testavorans Genome Sequence.</title>
        <authorList>
            <person name="Hoyer L."/>
        </authorList>
    </citation>
    <scope>NUCLEOTIDE SEQUENCE</scope>
    <source>
        <strain evidence="2">16-2883</strain>
    </source>
</reference>
<dbReference type="Proteomes" id="UP001219355">
    <property type="component" value="Chromosome 1"/>
</dbReference>
<gene>
    <name evidence="2" type="ORF">PRK78_001063</name>
</gene>
<feature type="compositionally biased region" description="Basic and acidic residues" evidence="1">
    <location>
        <begin position="101"/>
        <end position="115"/>
    </location>
</feature>
<dbReference type="AlphaFoldDB" id="A0AAF0IGB0"/>
<feature type="region of interest" description="Disordered" evidence="1">
    <location>
        <begin position="82"/>
        <end position="115"/>
    </location>
</feature>
<sequence length="115" mass="12374">MSEMEENVVWTCSALEAAKRRVLSGLSRPLTLLGASQGRLKPVVDVGEDGSDSESLPVTNNAEIERPIGGHGCESSERLDLTERSQQGAGALLKYGVPTGVREKATQPPMRRAER</sequence>
<accession>A0AAF0IGB0</accession>
<proteinExistence type="predicted"/>
<evidence type="ECO:0000313" key="3">
    <source>
        <dbReference type="Proteomes" id="UP001219355"/>
    </source>
</evidence>
<name>A0AAF0IGB0_9EURO</name>
<evidence type="ECO:0000313" key="2">
    <source>
        <dbReference type="EMBL" id="WEW55632.1"/>
    </source>
</evidence>
<evidence type="ECO:0000256" key="1">
    <source>
        <dbReference type="SAM" id="MobiDB-lite"/>
    </source>
</evidence>
<dbReference type="EMBL" id="CP120627">
    <property type="protein sequence ID" value="WEW55632.1"/>
    <property type="molecule type" value="Genomic_DNA"/>
</dbReference>
<organism evidence="2 3">
    <name type="scientific">Emydomyces testavorans</name>
    <dbReference type="NCBI Taxonomy" id="2070801"/>
    <lineage>
        <taxon>Eukaryota</taxon>
        <taxon>Fungi</taxon>
        <taxon>Dikarya</taxon>
        <taxon>Ascomycota</taxon>
        <taxon>Pezizomycotina</taxon>
        <taxon>Eurotiomycetes</taxon>
        <taxon>Eurotiomycetidae</taxon>
        <taxon>Onygenales</taxon>
        <taxon>Nannizziopsiaceae</taxon>
        <taxon>Emydomyces</taxon>
    </lineage>
</organism>